<evidence type="ECO:0000313" key="3">
    <source>
        <dbReference type="Proteomes" id="UP001143480"/>
    </source>
</evidence>
<evidence type="ECO:0000256" key="1">
    <source>
        <dbReference type="SAM" id="MobiDB-lite"/>
    </source>
</evidence>
<dbReference type="AlphaFoldDB" id="A0A9W6KQ61"/>
<dbReference type="Proteomes" id="UP001143480">
    <property type="component" value="Unassembled WGS sequence"/>
</dbReference>
<feature type="region of interest" description="Disordered" evidence="1">
    <location>
        <begin position="106"/>
        <end position="132"/>
    </location>
</feature>
<keyword evidence="3" id="KW-1185">Reference proteome</keyword>
<evidence type="ECO:0000313" key="2">
    <source>
        <dbReference type="EMBL" id="GLL04654.1"/>
    </source>
</evidence>
<sequence length="132" mass="14509">MTSVPDPDDTPPPLSVGDAVLGKTRLLTHQCRTCIFHPGNRMHLAPGRLKQMVDDTLAQGSYIICHDTLPYGEHPDTQPAICRGFTDRYTTWRLQIIARLYGFVEVPPPGEPADTTTEPEPAGTDRTSPGSR</sequence>
<dbReference type="RefSeq" id="WP_261961829.1">
    <property type="nucleotide sequence ID" value="NZ_BAAAXA010000001.1"/>
</dbReference>
<protein>
    <submittedName>
        <fullName evidence="2">Uncharacterized protein</fullName>
    </submittedName>
</protein>
<reference evidence="2" key="1">
    <citation type="journal article" date="2014" name="Int. J. Syst. Evol. Microbiol.">
        <title>Complete genome sequence of Corynebacterium casei LMG S-19264T (=DSM 44701T), isolated from a smear-ripened cheese.</title>
        <authorList>
            <consortium name="US DOE Joint Genome Institute (JGI-PGF)"/>
            <person name="Walter F."/>
            <person name="Albersmeier A."/>
            <person name="Kalinowski J."/>
            <person name="Ruckert C."/>
        </authorList>
    </citation>
    <scope>NUCLEOTIDE SEQUENCE</scope>
    <source>
        <strain evidence="2">VKM Ac-1321</strain>
    </source>
</reference>
<organism evidence="2 3">
    <name type="scientific">Dactylosporangium matsuzakiense</name>
    <dbReference type="NCBI Taxonomy" id="53360"/>
    <lineage>
        <taxon>Bacteria</taxon>
        <taxon>Bacillati</taxon>
        <taxon>Actinomycetota</taxon>
        <taxon>Actinomycetes</taxon>
        <taxon>Micromonosporales</taxon>
        <taxon>Micromonosporaceae</taxon>
        <taxon>Dactylosporangium</taxon>
    </lineage>
</organism>
<comment type="caution">
    <text evidence="2">The sequence shown here is derived from an EMBL/GenBank/DDBJ whole genome shotgun (WGS) entry which is preliminary data.</text>
</comment>
<gene>
    <name evidence="2" type="ORF">GCM10017581_064010</name>
</gene>
<proteinExistence type="predicted"/>
<reference evidence="2" key="2">
    <citation type="submission" date="2023-01" db="EMBL/GenBank/DDBJ databases">
        <authorList>
            <person name="Sun Q."/>
            <person name="Evtushenko L."/>
        </authorList>
    </citation>
    <scope>NUCLEOTIDE SEQUENCE</scope>
    <source>
        <strain evidence="2">VKM Ac-1321</strain>
    </source>
</reference>
<name>A0A9W6KQ61_9ACTN</name>
<accession>A0A9W6KQ61</accession>
<dbReference type="EMBL" id="BSFP01000048">
    <property type="protein sequence ID" value="GLL04654.1"/>
    <property type="molecule type" value="Genomic_DNA"/>
</dbReference>